<dbReference type="InterPro" id="IPR005119">
    <property type="entry name" value="LysR_subst-bd"/>
</dbReference>
<protein>
    <submittedName>
        <fullName evidence="7">LysR family transcriptional regulator</fullName>
    </submittedName>
</protein>
<dbReference type="STRING" id="1184267.A11Q_457"/>
<dbReference type="Pfam" id="PF00126">
    <property type="entry name" value="HTH_1"/>
    <property type="match status" value="1"/>
</dbReference>
<proteinExistence type="inferred from homology"/>
<dbReference type="RefSeq" id="WP_015469167.1">
    <property type="nucleotide sequence ID" value="NC_020813.1"/>
</dbReference>
<dbReference type="InterPro" id="IPR036388">
    <property type="entry name" value="WH-like_DNA-bd_sf"/>
</dbReference>
<dbReference type="SUPFAM" id="SSF46785">
    <property type="entry name" value="Winged helix' DNA-binding domain"/>
    <property type="match status" value="1"/>
</dbReference>
<dbReference type="PATRIC" id="fig|1184267.3.peg.464"/>
<dbReference type="OrthoDB" id="5289139at2"/>
<dbReference type="HOGENOM" id="CLU_039613_6_2_7"/>
<keyword evidence="5" id="KW-0804">Transcription</keyword>
<dbReference type="GO" id="GO:0003700">
    <property type="term" value="F:DNA-binding transcription factor activity"/>
    <property type="evidence" value="ECO:0007669"/>
    <property type="project" value="InterPro"/>
</dbReference>
<dbReference type="PROSITE" id="PS50931">
    <property type="entry name" value="HTH_LYSR"/>
    <property type="match status" value="1"/>
</dbReference>
<dbReference type="CDD" id="cd08411">
    <property type="entry name" value="PBP2_OxyR"/>
    <property type="match status" value="1"/>
</dbReference>
<dbReference type="GO" id="GO:0032993">
    <property type="term" value="C:protein-DNA complex"/>
    <property type="evidence" value="ECO:0007669"/>
    <property type="project" value="TreeGrafter"/>
</dbReference>
<evidence type="ECO:0000313" key="7">
    <source>
        <dbReference type="EMBL" id="AGH94677.1"/>
    </source>
</evidence>
<evidence type="ECO:0000259" key="6">
    <source>
        <dbReference type="PROSITE" id="PS50931"/>
    </source>
</evidence>
<evidence type="ECO:0000256" key="4">
    <source>
        <dbReference type="ARBA" id="ARBA00023159"/>
    </source>
</evidence>
<keyword evidence="3" id="KW-0238">DNA-binding</keyword>
<dbReference type="Pfam" id="PF03466">
    <property type="entry name" value="LysR_substrate"/>
    <property type="match status" value="1"/>
</dbReference>
<dbReference type="InterPro" id="IPR036390">
    <property type="entry name" value="WH_DNA-bd_sf"/>
</dbReference>
<dbReference type="eggNOG" id="COG0583">
    <property type="taxonomic scope" value="Bacteria"/>
</dbReference>
<dbReference type="AlphaFoldDB" id="M4V5P1"/>
<evidence type="ECO:0000256" key="3">
    <source>
        <dbReference type="ARBA" id="ARBA00023125"/>
    </source>
</evidence>
<keyword evidence="4" id="KW-0010">Activator</keyword>
<dbReference type="GO" id="GO:0003677">
    <property type="term" value="F:DNA binding"/>
    <property type="evidence" value="ECO:0007669"/>
    <property type="project" value="UniProtKB-KW"/>
</dbReference>
<evidence type="ECO:0000256" key="1">
    <source>
        <dbReference type="ARBA" id="ARBA00009437"/>
    </source>
</evidence>
<dbReference type="KEGG" id="bex:A11Q_457"/>
<dbReference type="Gene3D" id="1.10.10.10">
    <property type="entry name" value="Winged helix-like DNA-binding domain superfamily/Winged helix DNA-binding domain"/>
    <property type="match status" value="1"/>
</dbReference>
<sequence>MTLTQLSYVVAVDKHKNFGVAAQHCKVTQPTLSMQIQKLEDELGVILFDRTEQPIKTTKVGEALLKQAKVILREAQKFDEMVLEEKDESRGEIRIGVIPTLAPYLMPLFLKDFTKNNENIKVIVEELQTQQIIQKLDDAELDLGLLVTPIDHAGLQADPIFYEPFMAYVSDKSPLAKLSKVDQKDLNSGDLWLLNDGHCFREQSLLICKNRKKNSDQNKSLMFESGSLETIKKMIDQDYGFTLLPYLATLDLKNSKRLKEFSHPVPTREVSVIYSKYFRKNKIKDNLIESIRRHLPEGLDIVANKKIQVVDLPIGQLS</sequence>
<accession>M4V5P1</accession>
<evidence type="ECO:0000256" key="5">
    <source>
        <dbReference type="ARBA" id="ARBA00023163"/>
    </source>
</evidence>
<organism evidence="7 8">
    <name type="scientific">Pseudobdellovibrio exovorus JSS</name>
    <dbReference type="NCBI Taxonomy" id="1184267"/>
    <lineage>
        <taxon>Bacteria</taxon>
        <taxon>Pseudomonadati</taxon>
        <taxon>Bdellovibrionota</taxon>
        <taxon>Bdellovibrionia</taxon>
        <taxon>Bdellovibrionales</taxon>
        <taxon>Pseudobdellovibrionaceae</taxon>
        <taxon>Pseudobdellovibrio</taxon>
    </lineage>
</organism>
<dbReference type="SUPFAM" id="SSF53850">
    <property type="entry name" value="Periplasmic binding protein-like II"/>
    <property type="match status" value="1"/>
</dbReference>
<dbReference type="EMBL" id="CP003537">
    <property type="protein sequence ID" value="AGH94677.1"/>
    <property type="molecule type" value="Genomic_DNA"/>
</dbReference>
<dbReference type="Proteomes" id="UP000012040">
    <property type="component" value="Chromosome"/>
</dbReference>
<reference evidence="7 8" key="1">
    <citation type="journal article" date="2013" name="ISME J.">
        <title>By their genes ye shall know them: genomic signatures of predatory bacteria.</title>
        <authorList>
            <person name="Pasternak Z."/>
            <person name="Pietrokovski S."/>
            <person name="Rotem O."/>
            <person name="Gophna U."/>
            <person name="Lurie-Weinberger M.N."/>
            <person name="Jurkevitch E."/>
        </authorList>
    </citation>
    <scope>NUCLEOTIDE SEQUENCE [LARGE SCALE GENOMIC DNA]</scope>
    <source>
        <strain evidence="7 8">JSS</strain>
    </source>
</reference>
<dbReference type="PANTHER" id="PTHR30346:SF26">
    <property type="entry name" value="HYDROGEN PEROXIDE-INDUCIBLE GENES ACTIVATOR"/>
    <property type="match status" value="1"/>
</dbReference>
<name>M4V5P1_9BACT</name>
<comment type="similarity">
    <text evidence="1">Belongs to the LysR transcriptional regulatory family.</text>
</comment>
<dbReference type="PANTHER" id="PTHR30346">
    <property type="entry name" value="TRANSCRIPTIONAL DUAL REGULATOR HCAR-RELATED"/>
    <property type="match status" value="1"/>
</dbReference>
<dbReference type="PRINTS" id="PR00039">
    <property type="entry name" value="HTHLYSR"/>
</dbReference>
<evidence type="ECO:0000256" key="2">
    <source>
        <dbReference type="ARBA" id="ARBA00023015"/>
    </source>
</evidence>
<gene>
    <name evidence="7" type="ORF">A11Q_457</name>
</gene>
<keyword evidence="8" id="KW-1185">Reference proteome</keyword>
<dbReference type="Gene3D" id="3.40.190.10">
    <property type="entry name" value="Periplasmic binding protein-like II"/>
    <property type="match status" value="2"/>
</dbReference>
<evidence type="ECO:0000313" key="8">
    <source>
        <dbReference type="Proteomes" id="UP000012040"/>
    </source>
</evidence>
<dbReference type="InterPro" id="IPR000847">
    <property type="entry name" value="LysR_HTH_N"/>
</dbReference>
<keyword evidence="2" id="KW-0805">Transcription regulation</keyword>
<feature type="domain" description="HTH lysR-type" evidence="6">
    <location>
        <begin position="1"/>
        <end position="58"/>
    </location>
</feature>
<dbReference type="FunFam" id="1.10.10.10:FF:000001">
    <property type="entry name" value="LysR family transcriptional regulator"/>
    <property type="match status" value="1"/>
</dbReference>